<keyword evidence="4" id="KW-1185">Reference proteome</keyword>
<dbReference type="PANTHER" id="PTHR46663">
    <property type="entry name" value="DIGUANYLATE CYCLASE DGCT-RELATED"/>
    <property type="match status" value="1"/>
</dbReference>
<feature type="transmembrane region" description="Helical" evidence="1">
    <location>
        <begin position="286"/>
        <end position="306"/>
    </location>
</feature>
<dbReference type="PROSITE" id="PS50887">
    <property type="entry name" value="GGDEF"/>
    <property type="match status" value="1"/>
</dbReference>
<evidence type="ECO:0000256" key="1">
    <source>
        <dbReference type="SAM" id="Phobius"/>
    </source>
</evidence>
<dbReference type="InterPro" id="IPR052163">
    <property type="entry name" value="DGC-Regulatory_Protein"/>
</dbReference>
<feature type="transmembrane region" description="Helical" evidence="1">
    <location>
        <begin position="7"/>
        <end position="28"/>
    </location>
</feature>
<dbReference type="SUPFAM" id="SSF55073">
    <property type="entry name" value="Nucleotide cyclase"/>
    <property type="match status" value="1"/>
</dbReference>
<keyword evidence="1" id="KW-1133">Transmembrane helix</keyword>
<dbReference type="Gene3D" id="3.30.450.20">
    <property type="entry name" value="PAS domain"/>
    <property type="match status" value="1"/>
</dbReference>
<dbReference type="Pfam" id="PF00990">
    <property type="entry name" value="GGDEF"/>
    <property type="match status" value="1"/>
</dbReference>
<gene>
    <name evidence="3" type="ORF">EDD60_12131</name>
</gene>
<dbReference type="PANTHER" id="PTHR46663:SF3">
    <property type="entry name" value="SLL0267 PROTEIN"/>
    <property type="match status" value="1"/>
</dbReference>
<dbReference type="NCBIfam" id="TIGR00254">
    <property type="entry name" value="GGDEF"/>
    <property type="match status" value="1"/>
</dbReference>
<accession>A0A4R3YNK2</accession>
<feature type="domain" description="GGDEF" evidence="2">
    <location>
        <begin position="612"/>
        <end position="742"/>
    </location>
</feature>
<dbReference type="InterPro" id="IPR043128">
    <property type="entry name" value="Rev_trsase/Diguanyl_cyclase"/>
</dbReference>
<dbReference type="GeneID" id="98916234"/>
<comment type="caution">
    <text evidence="3">The sequence shown here is derived from an EMBL/GenBank/DDBJ whole genome shotgun (WGS) entry which is preliminary data.</text>
</comment>
<proteinExistence type="predicted"/>
<dbReference type="CDD" id="cd18773">
    <property type="entry name" value="PDC1_HK_sensor"/>
    <property type="match status" value="1"/>
</dbReference>
<dbReference type="AlphaFoldDB" id="A0A4R3YNK2"/>
<organism evidence="3 4">
    <name type="scientific">Longibaculum muris</name>
    <dbReference type="NCBI Taxonomy" id="1796628"/>
    <lineage>
        <taxon>Bacteria</taxon>
        <taxon>Bacillati</taxon>
        <taxon>Bacillota</taxon>
        <taxon>Erysipelotrichia</taxon>
        <taxon>Erysipelotrichales</taxon>
        <taxon>Coprobacillaceae</taxon>
        <taxon>Longibaculum</taxon>
    </lineage>
</organism>
<name>A0A4R3YNK2_9FIRM</name>
<dbReference type="InterPro" id="IPR029787">
    <property type="entry name" value="Nucleotide_cyclase"/>
</dbReference>
<sequence length="748" mass="88820">MKKLLKTLIIIGSIFMLIFSFYDFLSIINKLNTRNTREHLSDVGKQTANTYSEIFQSLKVSIVNTSELISTSFESQKDIGNILENFCHNKNLFARVWYVDENHLLQNYYHKMTYRSKNDYIDKIFKGEAGITNSFISDYNHDEVIAIYAPVYKKNKVVGGVVGILDLNSENNNYIYQDVFDNQSYVFAVTGDGQIISKIKNTHTLYNGDNYFEFLEKEVHFDQGSYHGILEMIDKEKSGYFSFSYQKNKRYVYMTPVKINNWYIFTVISNKVIDQQNNYINQATSLLIIKISIFFLIMLFFIVRYFQKINSRYETINKELKTSNKKIALLLKQNSDRIFEYNIKNDSLTLDAWNDYPKLLLNSFLSNLHNYNFVSKEHEQLLKDSFHKIIETHQKVIFDAKFPYISKDDETWFHVSIIYNEDNEKLIGTLRNSSREMKEYNVLVQDHMFKNSIYSQAFAMFAVNLKTRKVVIYQTGGIYYNAIDVEYNDEFINKLLKNTYKKDRDKVRMFFNYKRVQNLYHHHDGHDRIEFRIFNEQTNDYMWIRFRIQFERQSSNNELLMIAYANNIHSEKLRQLENEFKAQRDGLTGLYNRQTFNQLVDDYLKEEFSVARYDAYMIVDLDDFKSINDTLGHSYGDEVIQRVADILENNCYESGYVGRFGGDEFVIFLYDQESNAQIENKVRKILREINGIKFDKYCEISASIGMTFVKKEKFHQELFEMCDKALYVCKNSGKNRFFIYTENEDIDE</sequence>
<evidence type="ECO:0000313" key="3">
    <source>
        <dbReference type="EMBL" id="TCV94237.1"/>
    </source>
</evidence>
<protein>
    <submittedName>
        <fullName evidence="3">Diguanylate cyclase (GGDEF)-like protein</fullName>
    </submittedName>
</protein>
<keyword evidence="1" id="KW-0812">Transmembrane</keyword>
<reference evidence="3 4" key="1">
    <citation type="submission" date="2019-03" db="EMBL/GenBank/DDBJ databases">
        <title>Genomic Encyclopedia of Type Strains, Phase IV (KMG-IV): sequencing the most valuable type-strain genomes for metagenomic binning, comparative biology and taxonomic classification.</title>
        <authorList>
            <person name="Goeker M."/>
        </authorList>
    </citation>
    <scope>NUCLEOTIDE SEQUENCE [LARGE SCALE GENOMIC DNA]</scope>
    <source>
        <strain evidence="3 4">DSM 29487</strain>
    </source>
</reference>
<dbReference type="Gene3D" id="3.30.70.270">
    <property type="match status" value="1"/>
</dbReference>
<evidence type="ECO:0000259" key="2">
    <source>
        <dbReference type="PROSITE" id="PS50887"/>
    </source>
</evidence>
<dbReference type="InterPro" id="IPR000160">
    <property type="entry name" value="GGDEF_dom"/>
</dbReference>
<dbReference type="EMBL" id="SMCQ01000021">
    <property type="protein sequence ID" value="TCV94237.1"/>
    <property type="molecule type" value="Genomic_DNA"/>
</dbReference>
<evidence type="ECO:0000313" key="4">
    <source>
        <dbReference type="Proteomes" id="UP000295515"/>
    </source>
</evidence>
<dbReference type="CDD" id="cd01949">
    <property type="entry name" value="GGDEF"/>
    <property type="match status" value="1"/>
</dbReference>
<dbReference type="Proteomes" id="UP000295515">
    <property type="component" value="Unassembled WGS sequence"/>
</dbReference>
<dbReference type="SMART" id="SM00267">
    <property type="entry name" value="GGDEF"/>
    <property type="match status" value="1"/>
</dbReference>
<dbReference type="RefSeq" id="WP_132226466.1">
    <property type="nucleotide sequence ID" value="NZ_CAUWFI010000005.1"/>
</dbReference>
<keyword evidence="1" id="KW-0472">Membrane</keyword>